<dbReference type="EMBL" id="CP014806">
    <property type="protein sequence ID" value="AMW98475.1"/>
    <property type="molecule type" value="Genomic_DNA"/>
</dbReference>
<dbReference type="InterPro" id="IPR010982">
    <property type="entry name" value="Lambda_DNA-bd_dom_sf"/>
</dbReference>
<dbReference type="InterPro" id="IPR001387">
    <property type="entry name" value="Cro/C1-type_HTH"/>
</dbReference>
<dbReference type="OrthoDB" id="2005033at2"/>
<protein>
    <submittedName>
        <fullName evidence="2">Transcriptional regulator</fullName>
    </submittedName>
</protein>
<dbReference type="SUPFAM" id="SSF47413">
    <property type="entry name" value="lambda repressor-like DNA-binding domains"/>
    <property type="match status" value="1"/>
</dbReference>
<evidence type="ECO:0000259" key="1">
    <source>
        <dbReference type="PROSITE" id="PS50943"/>
    </source>
</evidence>
<reference evidence="3" key="2">
    <citation type="submission" date="2016-03" db="EMBL/GenBank/DDBJ databases">
        <authorList>
            <person name="Ploux O."/>
        </authorList>
    </citation>
    <scope>NUCLEOTIDE SEQUENCE [LARGE SCALE GENOMIC DNA]</scope>
    <source>
        <strain evidence="3">PP9</strain>
    </source>
</reference>
<dbReference type="GO" id="GO:0003677">
    <property type="term" value="F:DNA binding"/>
    <property type="evidence" value="ECO:0007669"/>
    <property type="project" value="InterPro"/>
</dbReference>
<dbReference type="Pfam" id="PF13443">
    <property type="entry name" value="HTH_26"/>
    <property type="match status" value="1"/>
</dbReference>
<evidence type="ECO:0000313" key="3">
    <source>
        <dbReference type="Proteomes" id="UP000076021"/>
    </source>
</evidence>
<dbReference type="Gene3D" id="1.10.260.40">
    <property type="entry name" value="lambda repressor-like DNA-binding domains"/>
    <property type="match status" value="1"/>
</dbReference>
<reference evidence="2 3" key="1">
    <citation type="journal article" date="2016" name="Genome Announc.">
        <title>Whole-Genome Sequence of Rummeliibacillus stabekisii Strain PP9 Isolated from Antarctic Soil.</title>
        <authorList>
            <person name="da Mota F.F."/>
            <person name="Vollu R.E."/>
            <person name="Jurelevicius D."/>
            <person name="Seldin L."/>
        </authorList>
    </citation>
    <scope>NUCLEOTIDE SEQUENCE [LARGE SCALE GENOMIC DNA]</scope>
    <source>
        <strain evidence="2 3">PP9</strain>
    </source>
</reference>
<dbReference type="KEGG" id="rst:ATY39_02900"/>
<dbReference type="AlphaFoldDB" id="A0A143HAG2"/>
<sequence length="69" mass="7934">MAMAKKIKMLLVEKEISLSELAEKLNTSQPNLSNKLKRDNFSEHELNEIAEILSVKYEANFVLEDGRKI</sequence>
<organism evidence="2 3">
    <name type="scientific">Rummeliibacillus stabekisii</name>
    <dbReference type="NCBI Taxonomy" id="241244"/>
    <lineage>
        <taxon>Bacteria</taxon>
        <taxon>Bacillati</taxon>
        <taxon>Bacillota</taxon>
        <taxon>Bacilli</taxon>
        <taxon>Bacillales</taxon>
        <taxon>Caryophanaceae</taxon>
        <taxon>Rummeliibacillus</taxon>
    </lineage>
</organism>
<name>A0A143HAG2_9BACL</name>
<feature type="domain" description="HTH cro/C1-type" evidence="1">
    <location>
        <begin position="7"/>
        <end position="60"/>
    </location>
</feature>
<dbReference type="PROSITE" id="PS50943">
    <property type="entry name" value="HTH_CROC1"/>
    <property type="match status" value="1"/>
</dbReference>
<keyword evidence="3" id="KW-1185">Reference proteome</keyword>
<gene>
    <name evidence="2" type="ORF">ATY39_02900</name>
</gene>
<proteinExistence type="predicted"/>
<dbReference type="Proteomes" id="UP000076021">
    <property type="component" value="Chromosome"/>
</dbReference>
<evidence type="ECO:0000313" key="2">
    <source>
        <dbReference type="EMBL" id="AMW98475.1"/>
    </source>
</evidence>
<accession>A0A143HAG2</accession>
<dbReference type="RefSeq" id="WP_066785569.1">
    <property type="nucleotide sequence ID" value="NZ_CP014806.1"/>
</dbReference>